<dbReference type="PROSITE" id="PS50005">
    <property type="entry name" value="TPR"/>
    <property type="match status" value="1"/>
</dbReference>
<evidence type="ECO:0000313" key="3">
    <source>
        <dbReference type="Proteomes" id="UP001152749"/>
    </source>
</evidence>
<sequence length="226" mass="26194">MKRKFNIKKLRLQKNENPELLMKKKLFFIVLLITCKNFAQNNAKIAFQKSRYELALDYYEKADYKKAIDLFYVASKIKPDNTIGQESIKKVDTLRTFLRENLLKLAVGTWKMVGDKPVWAANQSNATSQKDFDDLIEIKDGEISSYEKNKKTQEKKLIKSEKLVYYNKENSDALFSDILLSDGTVWNCTINENGDELHVINVGKVTDGIVEKITSDNTERFFIKVE</sequence>
<name>A0A9W4TL90_9FLAO</name>
<dbReference type="Proteomes" id="UP001152749">
    <property type="component" value="Chromosome"/>
</dbReference>
<organism evidence="2 3">
    <name type="scientific">Flavobacterium collinsii</name>
    <dbReference type="NCBI Taxonomy" id="1114861"/>
    <lineage>
        <taxon>Bacteria</taxon>
        <taxon>Pseudomonadati</taxon>
        <taxon>Bacteroidota</taxon>
        <taxon>Flavobacteriia</taxon>
        <taxon>Flavobacteriales</taxon>
        <taxon>Flavobacteriaceae</taxon>
        <taxon>Flavobacterium</taxon>
    </lineage>
</organism>
<dbReference type="KEGG" id="fcs:TRV642_4618"/>
<evidence type="ECO:0000256" key="1">
    <source>
        <dbReference type="PROSITE-ProRule" id="PRU00339"/>
    </source>
</evidence>
<keyword evidence="1" id="KW-0802">TPR repeat</keyword>
<gene>
    <name evidence="2" type="ORF">TRV642_4618</name>
</gene>
<accession>A0A9W4TL90</accession>
<dbReference type="InterPro" id="IPR019734">
    <property type="entry name" value="TPR_rpt"/>
</dbReference>
<protein>
    <submittedName>
        <fullName evidence="2">TPR_REGION domain-containing protein</fullName>
    </submittedName>
</protein>
<proteinExistence type="predicted"/>
<reference evidence="2" key="1">
    <citation type="submission" date="2022-09" db="EMBL/GenBank/DDBJ databases">
        <authorList>
            <person name="Duchaud E."/>
        </authorList>
    </citation>
    <scope>NUCLEOTIDE SEQUENCE</scope>
    <source>
        <strain evidence="2">TRV642</strain>
    </source>
</reference>
<dbReference type="AlphaFoldDB" id="A0A9W4TL90"/>
<feature type="repeat" description="TPR" evidence="1">
    <location>
        <begin position="48"/>
        <end position="81"/>
    </location>
</feature>
<dbReference type="EMBL" id="OX336425">
    <property type="protein sequence ID" value="CAI2769247.1"/>
    <property type="molecule type" value="Genomic_DNA"/>
</dbReference>
<evidence type="ECO:0000313" key="2">
    <source>
        <dbReference type="EMBL" id="CAI2769247.1"/>
    </source>
</evidence>